<accession>A0ABN6XK90</accession>
<dbReference type="PROSITE" id="PS00108">
    <property type="entry name" value="PROTEIN_KINASE_ST"/>
    <property type="match status" value="1"/>
</dbReference>
<dbReference type="PANTHER" id="PTHR43289:SF6">
    <property type="entry name" value="SERINE_THREONINE-PROTEIN KINASE NEKL-3"/>
    <property type="match status" value="1"/>
</dbReference>
<keyword evidence="9" id="KW-0812">Transmembrane</keyword>
<organism evidence="11 12">
    <name type="scientific">Naasia aerilata</name>
    <dbReference type="NCBI Taxonomy" id="1162966"/>
    <lineage>
        <taxon>Bacteria</taxon>
        <taxon>Bacillati</taxon>
        <taxon>Actinomycetota</taxon>
        <taxon>Actinomycetes</taxon>
        <taxon>Micrococcales</taxon>
        <taxon>Microbacteriaceae</taxon>
        <taxon>Naasia</taxon>
    </lineage>
</organism>
<gene>
    <name evidence="11" type="ORF">GCM10025866_00710</name>
</gene>
<dbReference type="GO" id="GO:0004674">
    <property type="term" value="F:protein serine/threonine kinase activity"/>
    <property type="evidence" value="ECO:0007669"/>
    <property type="project" value="UniProtKB-KW"/>
</dbReference>
<dbReference type="Pfam" id="PF00069">
    <property type="entry name" value="Pkinase"/>
    <property type="match status" value="1"/>
</dbReference>
<dbReference type="InterPro" id="IPR008271">
    <property type="entry name" value="Ser/Thr_kinase_AS"/>
</dbReference>
<keyword evidence="6 7" id="KW-0067">ATP-binding</keyword>
<evidence type="ECO:0000256" key="6">
    <source>
        <dbReference type="ARBA" id="ARBA00022840"/>
    </source>
</evidence>
<dbReference type="EMBL" id="AP027731">
    <property type="protein sequence ID" value="BDZ44162.1"/>
    <property type="molecule type" value="Genomic_DNA"/>
</dbReference>
<evidence type="ECO:0000256" key="8">
    <source>
        <dbReference type="SAM" id="MobiDB-lite"/>
    </source>
</evidence>
<dbReference type="InterPro" id="IPR000719">
    <property type="entry name" value="Prot_kinase_dom"/>
</dbReference>
<dbReference type="InterPro" id="IPR011009">
    <property type="entry name" value="Kinase-like_dom_sf"/>
</dbReference>
<feature type="region of interest" description="Disordered" evidence="8">
    <location>
        <begin position="286"/>
        <end position="400"/>
    </location>
</feature>
<dbReference type="RefSeq" id="WP_286277645.1">
    <property type="nucleotide sequence ID" value="NZ_AP027731.1"/>
</dbReference>
<evidence type="ECO:0000259" key="10">
    <source>
        <dbReference type="PROSITE" id="PS50011"/>
    </source>
</evidence>
<evidence type="ECO:0000313" key="11">
    <source>
        <dbReference type="EMBL" id="BDZ44162.1"/>
    </source>
</evidence>
<feature type="compositionally biased region" description="Polar residues" evidence="8">
    <location>
        <begin position="390"/>
        <end position="400"/>
    </location>
</feature>
<dbReference type="PROSITE" id="PS50011">
    <property type="entry name" value="PROTEIN_KINASE_DOM"/>
    <property type="match status" value="1"/>
</dbReference>
<dbReference type="CDD" id="cd14014">
    <property type="entry name" value="STKc_PknB_like"/>
    <property type="match status" value="1"/>
</dbReference>
<dbReference type="SMART" id="SM00220">
    <property type="entry name" value="S_TKc"/>
    <property type="match status" value="1"/>
</dbReference>
<evidence type="ECO:0000256" key="9">
    <source>
        <dbReference type="SAM" id="Phobius"/>
    </source>
</evidence>
<keyword evidence="12" id="KW-1185">Reference proteome</keyword>
<evidence type="ECO:0000256" key="2">
    <source>
        <dbReference type="ARBA" id="ARBA00022527"/>
    </source>
</evidence>
<reference evidence="12" key="1">
    <citation type="journal article" date="2019" name="Int. J. Syst. Evol. Microbiol.">
        <title>The Global Catalogue of Microorganisms (GCM) 10K type strain sequencing project: providing services to taxonomists for standard genome sequencing and annotation.</title>
        <authorList>
            <consortium name="The Broad Institute Genomics Platform"/>
            <consortium name="The Broad Institute Genome Sequencing Center for Infectious Disease"/>
            <person name="Wu L."/>
            <person name="Ma J."/>
        </authorList>
    </citation>
    <scope>NUCLEOTIDE SEQUENCE [LARGE SCALE GENOMIC DNA]</scope>
    <source>
        <strain evidence="12">NBRC 108725</strain>
    </source>
</reference>
<evidence type="ECO:0000256" key="4">
    <source>
        <dbReference type="ARBA" id="ARBA00022741"/>
    </source>
</evidence>
<dbReference type="Gene3D" id="1.10.510.10">
    <property type="entry name" value="Transferase(Phosphotransferase) domain 1"/>
    <property type="match status" value="1"/>
</dbReference>
<dbReference type="Gene3D" id="3.30.200.20">
    <property type="entry name" value="Phosphorylase Kinase, domain 1"/>
    <property type="match status" value="1"/>
</dbReference>
<keyword evidence="2 11" id="KW-0723">Serine/threonine-protein kinase</keyword>
<keyword evidence="3" id="KW-0808">Transferase</keyword>
<feature type="transmembrane region" description="Helical" evidence="9">
    <location>
        <begin position="410"/>
        <end position="433"/>
    </location>
</feature>
<dbReference type="InterPro" id="IPR017441">
    <property type="entry name" value="Protein_kinase_ATP_BS"/>
</dbReference>
<evidence type="ECO:0000313" key="12">
    <source>
        <dbReference type="Proteomes" id="UP001321498"/>
    </source>
</evidence>
<protein>
    <recommendedName>
        <fullName evidence="1">non-specific serine/threonine protein kinase</fullName>
        <ecNumber evidence="1">2.7.11.1</ecNumber>
    </recommendedName>
</protein>
<keyword evidence="5 11" id="KW-0418">Kinase</keyword>
<keyword evidence="4 7" id="KW-0547">Nucleotide-binding</keyword>
<proteinExistence type="predicted"/>
<dbReference type="EC" id="2.7.11.1" evidence="1"/>
<keyword evidence="9" id="KW-1133">Transmembrane helix</keyword>
<keyword evidence="9" id="KW-0472">Membrane</keyword>
<dbReference type="PROSITE" id="PS00107">
    <property type="entry name" value="PROTEIN_KINASE_ATP"/>
    <property type="match status" value="1"/>
</dbReference>
<feature type="domain" description="Protein kinase" evidence="10">
    <location>
        <begin position="18"/>
        <end position="276"/>
    </location>
</feature>
<dbReference type="PANTHER" id="PTHR43289">
    <property type="entry name" value="MITOGEN-ACTIVATED PROTEIN KINASE KINASE KINASE 20-RELATED"/>
    <property type="match status" value="1"/>
</dbReference>
<sequence length="471" mass="49295">MTSTWPDTGSGEILGGRYRLAELVGSGGMASVHRAHDLVLDRDVAVKVFRTDVSEAADYRRIQAEIKMLGSVNHPNLVTLHDASLSDDLETAYLVMELVDGEDLGHLLAERRVSARDAVRIGAQIASALAHIHRKGIVHRDVKPANILVRRDQDGRVWAKLADLGIARIADATHLTTAGTMLGTVAYLSPEQVAGGYIDSASDVYALGLVLIEALTGLKPFPGTPSESAAMRTVRQPDLPVGLPEMHRGLLGAMTTLDPSTRISAAQAEEALSRWEALTGVVTRNVPLPQAGQPGDETGPQTQAMPSPYLPPETGPQFGATAPVAGPSYGAAPGTGPQFDPTVPFTGQYGAPTTGPQFGPTQHMMAPATNPSTWLANVPAGTGTVPLRTGPQSTGSVRVSEQQKRRARTVAIVMWVVVAVLLVAAAIVAPMVISALNPEPASSSGTAGSPTYPAVDGEIGTALKDLQEAVK</sequence>
<dbReference type="Proteomes" id="UP001321498">
    <property type="component" value="Chromosome"/>
</dbReference>
<evidence type="ECO:0000256" key="1">
    <source>
        <dbReference type="ARBA" id="ARBA00012513"/>
    </source>
</evidence>
<dbReference type="SUPFAM" id="SSF56112">
    <property type="entry name" value="Protein kinase-like (PK-like)"/>
    <property type="match status" value="1"/>
</dbReference>
<evidence type="ECO:0000256" key="7">
    <source>
        <dbReference type="PROSITE-ProRule" id="PRU10141"/>
    </source>
</evidence>
<evidence type="ECO:0000256" key="3">
    <source>
        <dbReference type="ARBA" id="ARBA00022679"/>
    </source>
</evidence>
<name>A0ABN6XK90_9MICO</name>
<evidence type="ECO:0000256" key="5">
    <source>
        <dbReference type="ARBA" id="ARBA00022777"/>
    </source>
</evidence>
<feature type="binding site" evidence="7">
    <location>
        <position position="47"/>
    </location>
    <ligand>
        <name>ATP</name>
        <dbReference type="ChEBI" id="CHEBI:30616"/>
    </ligand>
</feature>